<dbReference type="SMART" id="SM00642">
    <property type="entry name" value="Aamy"/>
    <property type="match status" value="1"/>
</dbReference>
<dbReference type="Gene3D" id="3.90.400.10">
    <property type="entry name" value="Oligo-1,6-glucosidase, Domain 2"/>
    <property type="match status" value="1"/>
</dbReference>
<feature type="compositionally biased region" description="Polar residues" evidence="3">
    <location>
        <begin position="1"/>
        <end position="12"/>
    </location>
</feature>
<comment type="similarity">
    <text evidence="1">Belongs to the glycosyl hydrolase 13 family.</text>
</comment>
<evidence type="ECO:0000256" key="1">
    <source>
        <dbReference type="ARBA" id="ARBA00008061"/>
    </source>
</evidence>
<feature type="domain" description="Glycosyl hydrolase family 13 catalytic" evidence="4">
    <location>
        <begin position="38"/>
        <end position="266"/>
    </location>
</feature>
<organism evidence="5 6">
    <name type="scientific">Parascardovia denticolens DSM 10105 = JCM 12538</name>
    <dbReference type="NCBI Taxonomy" id="864564"/>
    <lineage>
        <taxon>Bacteria</taxon>
        <taxon>Bacillati</taxon>
        <taxon>Actinomycetota</taxon>
        <taxon>Actinomycetes</taxon>
        <taxon>Bifidobacteriales</taxon>
        <taxon>Bifidobacteriaceae</taxon>
        <taxon>Parascardovia</taxon>
    </lineage>
</organism>
<dbReference type="Gene3D" id="3.20.20.80">
    <property type="entry name" value="Glycosidases"/>
    <property type="match status" value="1"/>
</dbReference>
<keyword evidence="2" id="KW-0325">Glycoprotein</keyword>
<keyword evidence="6" id="KW-1185">Reference proteome</keyword>
<accession>E6K155</accession>
<dbReference type="GO" id="GO:0004556">
    <property type="term" value="F:alpha-amylase activity"/>
    <property type="evidence" value="ECO:0007669"/>
    <property type="project" value="TreeGrafter"/>
</dbReference>
<evidence type="ECO:0000256" key="2">
    <source>
        <dbReference type="ARBA" id="ARBA00023180"/>
    </source>
</evidence>
<dbReference type="PATRIC" id="fig|864564.6.peg.1169"/>
<dbReference type="FunFam" id="3.90.400.10:FF:000001">
    <property type="entry name" value="Maltase A3, isoform A"/>
    <property type="match status" value="1"/>
</dbReference>
<evidence type="ECO:0000313" key="6">
    <source>
        <dbReference type="Proteomes" id="UP000004946"/>
    </source>
</evidence>
<dbReference type="PANTHER" id="PTHR10357">
    <property type="entry name" value="ALPHA-AMYLASE FAMILY MEMBER"/>
    <property type="match status" value="1"/>
</dbReference>
<dbReference type="Proteomes" id="UP000004946">
    <property type="component" value="Chromosome"/>
</dbReference>
<dbReference type="GO" id="GO:0009313">
    <property type="term" value="P:oligosaccharide catabolic process"/>
    <property type="evidence" value="ECO:0007669"/>
    <property type="project" value="TreeGrafter"/>
</dbReference>
<dbReference type="Pfam" id="PF00128">
    <property type="entry name" value="Alpha-amylase"/>
    <property type="match status" value="1"/>
</dbReference>
<reference evidence="5 6" key="1">
    <citation type="submission" date="2010-12" db="EMBL/GenBank/DDBJ databases">
        <authorList>
            <person name="Muzny D."/>
            <person name="Qin X."/>
            <person name="Buhay C."/>
            <person name="Dugan-Rocha S."/>
            <person name="Ding Y."/>
            <person name="Chen G."/>
            <person name="Hawes A."/>
            <person name="Holder M."/>
            <person name="Jhangiani S."/>
            <person name="Johnson A."/>
            <person name="Khan Z."/>
            <person name="Li Z."/>
            <person name="Liu W."/>
            <person name="Liu X."/>
            <person name="Perez L."/>
            <person name="Shen H."/>
            <person name="Wang Q."/>
            <person name="Watt J."/>
            <person name="Xi L."/>
            <person name="Xin Y."/>
            <person name="Zhou J."/>
            <person name="Deng J."/>
            <person name="Jiang H."/>
            <person name="Liu Y."/>
            <person name="Qu J."/>
            <person name="Song X.-Z."/>
            <person name="Zhang L."/>
            <person name="Villasana D."/>
            <person name="Johnson A."/>
            <person name="Liu J."/>
            <person name="Liyanage D."/>
            <person name="Lorensuhewa L."/>
            <person name="Robinson T."/>
            <person name="Song A."/>
            <person name="Song B.-B."/>
            <person name="Dinh H."/>
            <person name="Thornton R."/>
            <person name="Coyle M."/>
            <person name="Francisco L."/>
            <person name="Jackson L."/>
            <person name="Javaid M."/>
            <person name="Korchina V."/>
            <person name="Kovar C."/>
            <person name="Mata R."/>
            <person name="Mathew T."/>
            <person name="Ngo R."/>
            <person name="Nguyen L."/>
            <person name="Nguyen N."/>
            <person name="Okwuonu G."/>
            <person name="Ongeri F."/>
            <person name="Pham C."/>
            <person name="Simmons D."/>
            <person name="Wilczek-Boney K."/>
            <person name="Hale W."/>
            <person name="Jakkamsetti A."/>
            <person name="Pham P."/>
            <person name="Ruth R."/>
            <person name="San Lucas F."/>
            <person name="Warren J."/>
            <person name="Zhang J."/>
            <person name="Zhao Z."/>
            <person name="Zhou C."/>
            <person name="Zhu D."/>
            <person name="Lee S."/>
            <person name="Bess C."/>
            <person name="Blankenburg K."/>
            <person name="Forbes L."/>
            <person name="Fu Q."/>
            <person name="Gubbala S."/>
            <person name="Hirani K."/>
            <person name="Jayaseelan J.C."/>
            <person name="Lara F."/>
            <person name="Munidasa M."/>
            <person name="Palculict T."/>
            <person name="Patil S."/>
            <person name="Pu L.-L."/>
            <person name="Saada N."/>
            <person name="Tang L."/>
            <person name="Weissenberger G."/>
            <person name="Zhu Y."/>
            <person name="Hemphill L."/>
            <person name="Shang Y."/>
            <person name="Youmans B."/>
            <person name="Ayvaz T."/>
            <person name="Ross M."/>
            <person name="Santibanez J."/>
            <person name="Aqrawi P."/>
            <person name="Gross S."/>
            <person name="Joshi V."/>
            <person name="Fowler G."/>
            <person name="Nazareth L."/>
            <person name="Reid J."/>
            <person name="Worley K."/>
            <person name="Petrosino J."/>
            <person name="Highlander S."/>
            <person name="Gibbs R."/>
        </authorList>
    </citation>
    <scope>NUCLEOTIDE SEQUENCE [LARGE SCALE GENOMIC DNA]</scope>
    <source>
        <strain evidence="5 6">DSM 10105</strain>
    </source>
</reference>
<name>E6K155_PARDN</name>
<comment type="caution">
    <text evidence="5">The sequence shown here is derived from an EMBL/GenBank/DDBJ whole genome shotgun (WGS) entry which is preliminary data.</text>
</comment>
<proteinExistence type="inferred from homology"/>
<feature type="region of interest" description="Disordered" evidence="3">
    <location>
        <begin position="1"/>
        <end position="21"/>
    </location>
</feature>
<dbReference type="InterPro" id="IPR017853">
    <property type="entry name" value="GH"/>
</dbReference>
<evidence type="ECO:0000256" key="3">
    <source>
        <dbReference type="SAM" id="MobiDB-lite"/>
    </source>
</evidence>
<dbReference type="EMBL" id="AEON01000001">
    <property type="protein sequence ID" value="EFT83536.1"/>
    <property type="molecule type" value="Genomic_DNA"/>
</dbReference>
<dbReference type="PANTHER" id="PTHR10357:SF179">
    <property type="entry name" value="NEUTRAL AND BASIC AMINO ACID TRANSPORT PROTEIN RBAT"/>
    <property type="match status" value="1"/>
</dbReference>
<evidence type="ECO:0000313" key="5">
    <source>
        <dbReference type="EMBL" id="EFT83536.1"/>
    </source>
</evidence>
<protein>
    <submittedName>
        <fullName evidence="5">Alpha amylase, catalytic domain protein</fullName>
    </submittedName>
</protein>
<dbReference type="eggNOG" id="COG0366">
    <property type="taxonomic scope" value="Bacteria"/>
</dbReference>
<dbReference type="InterPro" id="IPR045857">
    <property type="entry name" value="O16G_dom_2"/>
</dbReference>
<dbReference type="HOGENOM" id="CLU_006462_4_1_11"/>
<dbReference type="InterPro" id="IPR006047">
    <property type="entry name" value="GH13_cat_dom"/>
</dbReference>
<dbReference type="AlphaFoldDB" id="E6K155"/>
<gene>
    <name evidence="5" type="ORF">HMPREF0620_0541</name>
</gene>
<evidence type="ECO:0000259" key="4">
    <source>
        <dbReference type="SMART" id="SM00642"/>
    </source>
</evidence>
<dbReference type="KEGG" id="pdo:PSDT_1074"/>
<dbReference type="SUPFAM" id="SSF51445">
    <property type="entry name" value="(Trans)glycosidases"/>
    <property type="match status" value="1"/>
</dbReference>
<sequence length="271" mass="30631">MTDDTSPTTANSAMKADSPTIIDDSNPDNWWKQAVIYQIYPRSFADENGDGLGDLAGITKHMDYLEKLGVDALWLSPFYPSQLADGGYDVDDYRTVDPRLGTMDDFDSMVEAAHSRGLKIMVDIVPNHSSNHHPWFQAALAAGPGSPERDRYIFRDGRGENGELPPTKWSSTFGGPAWTRVADGQWYLHLFTKEQPDWNWDNPDVHQDFLKTIRFWCDHGADGFRVDVAHGLAKDLDRPNLDDYSVIPSSLPSDGSYSLYDRNEVHQIYRE</sequence>